<reference evidence="1 2" key="1">
    <citation type="submission" date="2018-11" db="EMBL/GenBank/DDBJ databases">
        <title>Genomic Encyclopedia of Type Strains, Phase IV (KMG-IV): sequencing the most valuable type-strain genomes for metagenomic binning, comparative biology and taxonomic classification.</title>
        <authorList>
            <person name="Goeker M."/>
        </authorList>
    </citation>
    <scope>NUCLEOTIDE SEQUENCE [LARGE SCALE GENOMIC DNA]</scope>
    <source>
        <strain evidence="1 2">DSM 26537</strain>
    </source>
</reference>
<comment type="caution">
    <text evidence="1">The sequence shown here is derived from an EMBL/GenBank/DDBJ whole genome shotgun (WGS) entry which is preliminary data.</text>
</comment>
<proteinExistence type="predicted"/>
<evidence type="ECO:0000313" key="1">
    <source>
        <dbReference type="EMBL" id="ROR30384.1"/>
    </source>
</evidence>
<dbReference type="RefSeq" id="WP_123608094.1">
    <property type="nucleotide sequence ID" value="NZ_RJVG01000002.1"/>
</dbReference>
<organism evidence="1 2">
    <name type="scientific">Mobilisporobacter senegalensis</name>
    <dbReference type="NCBI Taxonomy" id="1329262"/>
    <lineage>
        <taxon>Bacteria</taxon>
        <taxon>Bacillati</taxon>
        <taxon>Bacillota</taxon>
        <taxon>Clostridia</taxon>
        <taxon>Lachnospirales</taxon>
        <taxon>Lachnospiraceae</taxon>
        <taxon>Mobilisporobacter</taxon>
    </lineage>
</organism>
<keyword evidence="2" id="KW-1185">Reference proteome</keyword>
<dbReference type="OrthoDB" id="1934755at2"/>
<evidence type="ECO:0000313" key="2">
    <source>
        <dbReference type="Proteomes" id="UP000273083"/>
    </source>
</evidence>
<gene>
    <name evidence="1" type="ORF">EDD66_10235</name>
</gene>
<protein>
    <submittedName>
        <fullName evidence="1">Uncharacterized protein</fullName>
    </submittedName>
</protein>
<dbReference type="EMBL" id="RJVG01000002">
    <property type="protein sequence ID" value="ROR30384.1"/>
    <property type="molecule type" value="Genomic_DNA"/>
</dbReference>
<sequence length="98" mass="10671">MSDKHLSCHLSRYIGETVTIFTTSGGMSGCGFTGLLLEVNCNYVRLLTERGSAPANPLSQDICPEMESYSFSRYSRYTLGSVCDIPTCSIASFCHNAV</sequence>
<dbReference type="PROSITE" id="PS51257">
    <property type="entry name" value="PROKAR_LIPOPROTEIN"/>
    <property type="match status" value="1"/>
</dbReference>
<accession>A0A3N1XUT0</accession>
<dbReference type="Proteomes" id="UP000273083">
    <property type="component" value="Unassembled WGS sequence"/>
</dbReference>
<name>A0A3N1XUT0_9FIRM</name>
<dbReference type="AlphaFoldDB" id="A0A3N1XUT0"/>